<dbReference type="Proteomes" id="UP000008062">
    <property type="component" value="Chromosome 16"/>
</dbReference>
<sequence>MIKDLRLCAGEVNWQFCRIDGSSGCSLRIFRMEQATDHAGRDSALIGGSGLLLIAHEVLFLCSASLDIVDDHGGYEVTLPASTDITGQTSPDSALVSSCLSFLRPHSCVVGTRRFLRVIEFPEVILPAINDTGRD</sequence>
<dbReference type="VEuPathDB" id="FungiDB:ZTRI_16.18"/>
<dbReference type="KEGG" id="ztr:MYCGRDRAFT_97712"/>
<reference evidence="1 2" key="1">
    <citation type="journal article" date="2011" name="PLoS Genet.">
        <title>Finished genome of the fungal wheat pathogen Mycosphaerella graminicola reveals dispensome structure, chromosome plasticity, and stealth pathogenesis.</title>
        <authorList>
            <person name="Goodwin S.B."/>
            <person name="Ben M'barek S."/>
            <person name="Dhillon B."/>
            <person name="Wittenberg A.H.J."/>
            <person name="Crane C.F."/>
            <person name="Hane J.K."/>
            <person name="Foster A.J."/>
            <person name="Van der Lee T.A.J."/>
            <person name="Grimwood J."/>
            <person name="Aerts A."/>
            <person name="Antoniw J."/>
            <person name="Bailey A."/>
            <person name="Bluhm B."/>
            <person name="Bowler J."/>
            <person name="Bristow J."/>
            <person name="van der Burgt A."/>
            <person name="Canto-Canche B."/>
            <person name="Churchill A.C.L."/>
            <person name="Conde-Ferraez L."/>
            <person name="Cools H.J."/>
            <person name="Coutinho P.M."/>
            <person name="Csukai M."/>
            <person name="Dehal P."/>
            <person name="De Wit P."/>
            <person name="Donzelli B."/>
            <person name="van de Geest H.C."/>
            <person name="van Ham R.C.H.J."/>
            <person name="Hammond-Kosack K.E."/>
            <person name="Henrissat B."/>
            <person name="Kilian A."/>
            <person name="Kobayashi A.K."/>
            <person name="Koopmann E."/>
            <person name="Kourmpetis Y."/>
            <person name="Kuzniar A."/>
            <person name="Lindquist E."/>
            <person name="Lombard V."/>
            <person name="Maliepaard C."/>
            <person name="Martins N."/>
            <person name="Mehrabi R."/>
            <person name="Nap J.P.H."/>
            <person name="Ponomarenko A."/>
            <person name="Rudd J.J."/>
            <person name="Salamov A."/>
            <person name="Schmutz J."/>
            <person name="Schouten H.J."/>
            <person name="Shapiro H."/>
            <person name="Stergiopoulos I."/>
            <person name="Torriani S.F.F."/>
            <person name="Tu H."/>
            <person name="de Vries R.P."/>
            <person name="Waalwijk C."/>
            <person name="Ware S.B."/>
            <person name="Wiebenga A."/>
            <person name="Zwiers L.-H."/>
            <person name="Oliver R.P."/>
            <person name="Grigoriev I.V."/>
            <person name="Kema G.H.J."/>
        </authorList>
    </citation>
    <scope>NUCLEOTIDE SEQUENCE [LARGE SCALE GENOMIC DNA]</scope>
    <source>
        <strain evidence="2">CBS 115943 / IPO323</strain>
    </source>
</reference>
<dbReference type="EMBL" id="CM001211">
    <property type="protein sequence ID" value="EGP82273.1"/>
    <property type="molecule type" value="Genomic_DNA"/>
</dbReference>
<evidence type="ECO:0000313" key="1">
    <source>
        <dbReference type="EMBL" id="EGP82273.1"/>
    </source>
</evidence>
<organism evidence="1 2">
    <name type="scientific">Zymoseptoria tritici (strain CBS 115943 / IPO323)</name>
    <name type="common">Speckled leaf blotch fungus</name>
    <name type="synonym">Septoria tritici</name>
    <dbReference type="NCBI Taxonomy" id="336722"/>
    <lineage>
        <taxon>Eukaryota</taxon>
        <taxon>Fungi</taxon>
        <taxon>Dikarya</taxon>
        <taxon>Ascomycota</taxon>
        <taxon>Pezizomycotina</taxon>
        <taxon>Dothideomycetes</taxon>
        <taxon>Dothideomycetidae</taxon>
        <taxon>Mycosphaerellales</taxon>
        <taxon>Mycosphaerellaceae</taxon>
        <taxon>Zymoseptoria</taxon>
    </lineage>
</organism>
<dbReference type="InParanoid" id="F9XR50"/>
<dbReference type="GeneID" id="13400102"/>
<dbReference type="AlphaFoldDB" id="F9XR50"/>
<accession>F9XR50</accession>
<dbReference type="RefSeq" id="XP_003847297.1">
    <property type="nucleotide sequence ID" value="XM_003847249.1"/>
</dbReference>
<evidence type="ECO:0000313" key="2">
    <source>
        <dbReference type="Proteomes" id="UP000008062"/>
    </source>
</evidence>
<name>F9XR50_ZYMTI</name>
<protein>
    <submittedName>
        <fullName evidence="1">Uncharacterized protein</fullName>
    </submittedName>
</protein>
<keyword evidence="2" id="KW-1185">Reference proteome</keyword>
<proteinExistence type="predicted"/>
<gene>
    <name evidence="1" type="ORF">MYCGRDRAFT_97712</name>
</gene>
<dbReference type="HOGENOM" id="CLU_1887380_0_0_1"/>